<protein>
    <recommendedName>
        <fullName evidence="5">DUF4175 domain-containing protein</fullName>
    </recommendedName>
</protein>
<keyword evidence="2" id="KW-0812">Transmembrane</keyword>
<feature type="region of interest" description="Disordered" evidence="1">
    <location>
        <begin position="63"/>
        <end position="82"/>
    </location>
</feature>
<dbReference type="NCBIfam" id="NF041681">
    <property type="entry name" value="HGxxPAAW"/>
    <property type="match status" value="1"/>
</dbReference>
<evidence type="ECO:0000256" key="2">
    <source>
        <dbReference type="SAM" id="Phobius"/>
    </source>
</evidence>
<dbReference type="RefSeq" id="WP_163815135.1">
    <property type="nucleotide sequence ID" value="NZ_JAAGOB010000001.1"/>
</dbReference>
<proteinExistence type="predicted"/>
<keyword evidence="2" id="KW-0472">Membrane</keyword>
<evidence type="ECO:0000256" key="1">
    <source>
        <dbReference type="SAM" id="MobiDB-lite"/>
    </source>
</evidence>
<comment type="caution">
    <text evidence="3">The sequence shown here is derived from an EMBL/GenBank/DDBJ whole genome shotgun (WGS) entry which is preliminary data.</text>
</comment>
<dbReference type="EMBL" id="JAAGOB010000001">
    <property type="protein sequence ID" value="NED93860.1"/>
    <property type="molecule type" value="Genomic_DNA"/>
</dbReference>
<organism evidence="3 4">
    <name type="scientific">Phytoactinopolyspora alkaliphila</name>
    <dbReference type="NCBI Taxonomy" id="1783498"/>
    <lineage>
        <taxon>Bacteria</taxon>
        <taxon>Bacillati</taxon>
        <taxon>Actinomycetota</taxon>
        <taxon>Actinomycetes</taxon>
        <taxon>Jiangellales</taxon>
        <taxon>Jiangellaceae</taxon>
        <taxon>Phytoactinopolyspora</taxon>
    </lineage>
</organism>
<feature type="transmembrane region" description="Helical" evidence="2">
    <location>
        <begin position="12"/>
        <end position="31"/>
    </location>
</feature>
<reference evidence="3 4" key="1">
    <citation type="submission" date="2020-02" db="EMBL/GenBank/DDBJ databases">
        <authorList>
            <person name="Li X.-J."/>
            <person name="Feng X.-M."/>
        </authorList>
    </citation>
    <scope>NUCLEOTIDE SEQUENCE [LARGE SCALE GENOMIC DNA]</scope>
    <source>
        <strain evidence="3 4">CGMCC 4.7225</strain>
    </source>
</reference>
<dbReference type="Proteomes" id="UP000469185">
    <property type="component" value="Unassembled WGS sequence"/>
</dbReference>
<evidence type="ECO:0000313" key="3">
    <source>
        <dbReference type="EMBL" id="NED93860.1"/>
    </source>
</evidence>
<sequence length="82" mass="8356">MASNSHGHTPAAWTAVIIILAGFVVAAIGVMTLTWQVFWFGGVGLIVLGGIVGKVMQMMGLGQTTRPGSSEDASVPAEGRSG</sequence>
<keyword evidence="2" id="KW-1133">Transmembrane helix</keyword>
<accession>A0A6N9YG00</accession>
<feature type="transmembrane region" description="Helical" evidence="2">
    <location>
        <begin position="37"/>
        <end position="56"/>
    </location>
</feature>
<keyword evidence="4" id="KW-1185">Reference proteome</keyword>
<gene>
    <name evidence="3" type="ORF">G1H11_00840</name>
</gene>
<evidence type="ECO:0000313" key="4">
    <source>
        <dbReference type="Proteomes" id="UP000469185"/>
    </source>
</evidence>
<feature type="compositionally biased region" description="Polar residues" evidence="1">
    <location>
        <begin position="63"/>
        <end position="72"/>
    </location>
</feature>
<name>A0A6N9YG00_9ACTN</name>
<evidence type="ECO:0008006" key="5">
    <source>
        <dbReference type="Google" id="ProtNLM"/>
    </source>
</evidence>
<dbReference type="AlphaFoldDB" id="A0A6N9YG00"/>